<comment type="caution">
    <text evidence="3">The sequence shown here is derived from an EMBL/GenBank/DDBJ whole genome shotgun (WGS) entry which is preliminary data.</text>
</comment>
<dbReference type="Pfam" id="PF14145">
    <property type="entry name" value="YrhK"/>
    <property type="match status" value="1"/>
</dbReference>
<sequence>MKILDPILNDLTPRHLEIFWRYQVVRTGVDFGAATCFVVGSVFFYEALSLPADWLFLIGSVLFAIKPTIDMVRSAHLARLPADGTDRSPAAHPGRSRERLRDDRPEPATSSTAAEGPDSA</sequence>
<protein>
    <submittedName>
        <fullName evidence="3">YrhK family protein</fullName>
    </submittedName>
</protein>
<organism evidence="3 4">
    <name type="scientific">Actinomadura nitritigenes</name>
    <dbReference type="NCBI Taxonomy" id="134602"/>
    <lineage>
        <taxon>Bacteria</taxon>
        <taxon>Bacillati</taxon>
        <taxon>Actinomycetota</taxon>
        <taxon>Actinomycetes</taxon>
        <taxon>Streptosporangiales</taxon>
        <taxon>Thermomonosporaceae</taxon>
        <taxon>Actinomadura</taxon>
    </lineage>
</organism>
<gene>
    <name evidence="3" type="ORF">J4557_34875</name>
</gene>
<accession>A0ABS3R947</accession>
<evidence type="ECO:0000313" key="4">
    <source>
        <dbReference type="Proteomes" id="UP000666915"/>
    </source>
</evidence>
<evidence type="ECO:0000256" key="1">
    <source>
        <dbReference type="SAM" id="MobiDB-lite"/>
    </source>
</evidence>
<dbReference type="InterPro" id="IPR025424">
    <property type="entry name" value="YrhK_domain"/>
</dbReference>
<keyword evidence="4" id="KW-1185">Reference proteome</keyword>
<feature type="region of interest" description="Disordered" evidence="1">
    <location>
        <begin position="82"/>
        <end position="120"/>
    </location>
</feature>
<evidence type="ECO:0000259" key="2">
    <source>
        <dbReference type="Pfam" id="PF14145"/>
    </source>
</evidence>
<name>A0ABS3R947_9ACTN</name>
<evidence type="ECO:0000313" key="3">
    <source>
        <dbReference type="EMBL" id="MBO2442723.1"/>
    </source>
</evidence>
<proteinExistence type="predicted"/>
<dbReference type="RefSeq" id="WP_208271036.1">
    <property type="nucleotide sequence ID" value="NZ_BAAAGM010000054.1"/>
</dbReference>
<reference evidence="3 4" key="1">
    <citation type="submission" date="2021-03" db="EMBL/GenBank/DDBJ databases">
        <authorList>
            <person name="Kanchanasin P."/>
            <person name="Saeng-In P."/>
            <person name="Phongsopitanun W."/>
            <person name="Yuki M."/>
            <person name="Kudo T."/>
            <person name="Ohkuma M."/>
            <person name="Tanasupawat S."/>
        </authorList>
    </citation>
    <scope>NUCLEOTIDE SEQUENCE [LARGE SCALE GENOMIC DNA]</scope>
    <source>
        <strain evidence="3 4">L46</strain>
    </source>
</reference>
<dbReference type="EMBL" id="JAGEOK010000027">
    <property type="protein sequence ID" value="MBO2442723.1"/>
    <property type="molecule type" value="Genomic_DNA"/>
</dbReference>
<feature type="domain" description="YrhK" evidence="2">
    <location>
        <begin position="21"/>
        <end position="74"/>
    </location>
</feature>
<feature type="compositionally biased region" description="Basic and acidic residues" evidence="1">
    <location>
        <begin position="95"/>
        <end position="106"/>
    </location>
</feature>
<dbReference type="Proteomes" id="UP000666915">
    <property type="component" value="Unassembled WGS sequence"/>
</dbReference>